<dbReference type="CDD" id="cd03257">
    <property type="entry name" value="ABC_NikE_OppD_transporters"/>
    <property type="match status" value="2"/>
</dbReference>
<dbReference type="Pfam" id="PF08352">
    <property type="entry name" value="oligo_HPY"/>
    <property type="match status" value="2"/>
</dbReference>
<dbReference type="InterPro" id="IPR013563">
    <property type="entry name" value="Oligopep_ABC_C"/>
</dbReference>
<dbReference type="GO" id="GO:0005524">
    <property type="term" value="F:ATP binding"/>
    <property type="evidence" value="ECO:0007669"/>
    <property type="project" value="UniProtKB-KW"/>
</dbReference>
<dbReference type="PANTHER" id="PTHR43297:SF2">
    <property type="entry name" value="DIPEPTIDE TRANSPORT ATP-BINDING PROTEIN DPPD"/>
    <property type="match status" value="1"/>
</dbReference>
<evidence type="ECO:0000256" key="1">
    <source>
        <dbReference type="ARBA" id="ARBA00004417"/>
    </source>
</evidence>
<dbReference type="GO" id="GO:0015833">
    <property type="term" value="P:peptide transport"/>
    <property type="evidence" value="ECO:0007669"/>
    <property type="project" value="InterPro"/>
</dbReference>
<dbReference type="EC" id="3.6.3.-" evidence="9"/>
<keyword evidence="5" id="KW-0547">Nucleotide-binding</keyword>
<dbReference type="Pfam" id="PF00005">
    <property type="entry name" value="ABC_tran"/>
    <property type="match status" value="2"/>
</dbReference>
<gene>
    <name evidence="9" type="primary">gsiA_3</name>
    <name evidence="9" type="ORF">ROA7450_03176</name>
</gene>
<dbReference type="PROSITE" id="PS00211">
    <property type="entry name" value="ABC_TRANSPORTER_1"/>
    <property type="match status" value="2"/>
</dbReference>
<dbReference type="OrthoDB" id="9802264at2"/>
<evidence type="ECO:0000313" key="9">
    <source>
        <dbReference type="EMBL" id="SLN61369.1"/>
    </source>
</evidence>
<dbReference type="Proteomes" id="UP000193061">
    <property type="component" value="Unassembled WGS sequence"/>
</dbReference>
<dbReference type="InterPro" id="IPR027417">
    <property type="entry name" value="P-loop_NTPase"/>
</dbReference>
<evidence type="ECO:0000259" key="8">
    <source>
        <dbReference type="PROSITE" id="PS50893"/>
    </source>
</evidence>
<dbReference type="PROSITE" id="PS50893">
    <property type="entry name" value="ABC_TRANSPORTER_2"/>
    <property type="match status" value="2"/>
</dbReference>
<sequence>MSDTPIIDIQNLSIGFTGRSGATLPVLRDVSLSIRAGESIGLVGESGSGKSTLALAAMGFLKGGLRKLSGRVCFRGDDMFARSRDELETIRGGRLGLIPQNSGQALTPTMRIGTQLKEALRLHCLSVPTEQHQEVAHNLLAQVRLPDPNVILQRFPHELSGGQQQRVAIAMALAGEPEALLLDEPTTGLDVTTQAHILQLLNDLAAERNMAMLYVSHDLGVIARSCARVAVMYAGQIVLDGPATEVLRTPSHPYPKGLLASIPRLGDRRLPVALEGRPPPPGGDGEGCAYAPRCPLAEVRCSEAPPHPVPDSLGGIVRCFRAADTLHASMDHGRHEPVHHSPDGQPALSLKDISLSYRSLGLIDRMRGVSEPVPTVDDIDLTIARGETLGLVGESGSGKSTILKAIAGLLPPRAGNICVADEINLPPVVEKRTPEQLRRIQMIFQNPDESLNPRQTIAEIIAQPLRLYDRLDGQALHDRSVALLETVRLSAHYMDRLPSQLSGGEKQRVAVARAFAAEPEIVLCDEVTSALDVSVQAAVLDLLNDLKCSQNTTYVFVSHDLAVVRALSDRVAVLYQGRLCEYGPTEHVYGDVSHPYTDILLGAVLEPDPDTAPKLCAEDVVELSPPALGCPFQRRCPRRLGAICDQQVPPWQEGADGHMIRCHIPREELCIDTQAQTAAE</sequence>
<keyword evidence="4" id="KW-1003">Cell membrane</keyword>
<dbReference type="Gene3D" id="3.40.50.300">
    <property type="entry name" value="P-loop containing nucleotide triphosphate hydrolases"/>
    <property type="match status" value="2"/>
</dbReference>
<comment type="similarity">
    <text evidence="2">Belongs to the ABC transporter superfamily.</text>
</comment>
<dbReference type="InterPro" id="IPR017871">
    <property type="entry name" value="ABC_transporter-like_CS"/>
</dbReference>
<name>A0A1X6ZTU3_9RHOB</name>
<dbReference type="EMBL" id="FWFX01000011">
    <property type="protein sequence ID" value="SLN61369.1"/>
    <property type="molecule type" value="Genomic_DNA"/>
</dbReference>
<evidence type="ECO:0000256" key="7">
    <source>
        <dbReference type="ARBA" id="ARBA00023136"/>
    </source>
</evidence>
<keyword evidence="9" id="KW-0378">Hydrolase</keyword>
<organism evidence="9 10">
    <name type="scientific">Roseovarius albus</name>
    <dbReference type="NCBI Taxonomy" id="1247867"/>
    <lineage>
        <taxon>Bacteria</taxon>
        <taxon>Pseudomonadati</taxon>
        <taxon>Pseudomonadota</taxon>
        <taxon>Alphaproteobacteria</taxon>
        <taxon>Rhodobacterales</taxon>
        <taxon>Roseobacteraceae</taxon>
        <taxon>Roseovarius</taxon>
    </lineage>
</organism>
<dbReference type="NCBIfam" id="TIGR01727">
    <property type="entry name" value="oligo_HPY"/>
    <property type="match status" value="2"/>
</dbReference>
<dbReference type="GO" id="GO:0005886">
    <property type="term" value="C:plasma membrane"/>
    <property type="evidence" value="ECO:0007669"/>
    <property type="project" value="UniProtKB-SubCell"/>
</dbReference>
<dbReference type="SMART" id="SM00382">
    <property type="entry name" value="AAA"/>
    <property type="match status" value="2"/>
</dbReference>
<proteinExistence type="inferred from homology"/>
<dbReference type="InterPro" id="IPR003439">
    <property type="entry name" value="ABC_transporter-like_ATP-bd"/>
</dbReference>
<reference evidence="9 10" key="1">
    <citation type="submission" date="2017-03" db="EMBL/GenBank/DDBJ databases">
        <authorList>
            <person name="Afonso C.L."/>
            <person name="Miller P.J."/>
            <person name="Scott M.A."/>
            <person name="Spackman E."/>
            <person name="Goraichik I."/>
            <person name="Dimitrov K.M."/>
            <person name="Suarez D.L."/>
            <person name="Swayne D.E."/>
        </authorList>
    </citation>
    <scope>NUCLEOTIDE SEQUENCE [LARGE SCALE GENOMIC DNA]</scope>
    <source>
        <strain evidence="9 10">CECT 7450</strain>
    </source>
</reference>
<dbReference type="AlphaFoldDB" id="A0A1X6ZTU3"/>
<feature type="domain" description="ABC transporter" evidence="8">
    <location>
        <begin position="9"/>
        <end position="259"/>
    </location>
</feature>
<evidence type="ECO:0000256" key="4">
    <source>
        <dbReference type="ARBA" id="ARBA00022475"/>
    </source>
</evidence>
<dbReference type="InterPro" id="IPR050388">
    <property type="entry name" value="ABC_Ni/Peptide_Import"/>
</dbReference>
<feature type="domain" description="ABC transporter" evidence="8">
    <location>
        <begin position="348"/>
        <end position="601"/>
    </location>
</feature>
<dbReference type="NCBIfam" id="NF008453">
    <property type="entry name" value="PRK11308.1"/>
    <property type="match status" value="2"/>
</dbReference>
<evidence type="ECO:0000256" key="3">
    <source>
        <dbReference type="ARBA" id="ARBA00022448"/>
    </source>
</evidence>
<dbReference type="InterPro" id="IPR003593">
    <property type="entry name" value="AAA+_ATPase"/>
</dbReference>
<dbReference type="GO" id="GO:0016887">
    <property type="term" value="F:ATP hydrolysis activity"/>
    <property type="evidence" value="ECO:0007669"/>
    <property type="project" value="InterPro"/>
</dbReference>
<comment type="subcellular location">
    <subcellularLocation>
        <location evidence="1">Cell inner membrane</location>
        <topology evidence="1">Peripheral membrane protein</topology>
    </subcellularLocation>
</comment>
<protein>
    <submittedName>
        <fullName evidence="9">Glutathione import ATP-binding protein GsiA</fullName>
        <ecNumber evidence="9">3.6.3.-</ecNumber>
    </submittedName>
</protein>
<keyword evidence="7" id="KW-0472">Membrane</keyword>
<evidence type="ECO:0000256" key="6">
    <source>
        <dbReference type="ARBA" id="ARBA00022840"/>
    </source>
</evidence>
<evidence type="ECO:0000256" key="5">
    <source>
        <dbReference type="ARBA" id="ARBA00022741"/>
    </source>
</evidence>
<dbReference type="SUPFAM" id="SSF52540">
    <property type="entry name" value="P-loop containing nucleoside triphosphate hydrolases"/>
    <property type="match status" value="2"/>
</dbReference>
<evidence type="ECO:0000256" key="2">
    <source>
        <dbReference type="ARBA" id="ARBA00005417"/>
    </source>
</evidence>
<dbReference type="PANTHER" id="PTHR43297">
    <property type="entry name" value="OLIGOPEPTIDE TRANSPORT ATP-BINDING PROTEIN APPD"/>
    <property type="match status" value="1"/>
</dbReference>
<dbReference type="RefSeq" id="WP_085806848.1">
    <property type="nucleotide sequence ID" value="NZ_FWFX01000011.1"/>
</dbReference>
<keyword evidence="10" id="KW-1185">Reference proteome</keyword>
<dbReference type="NCBIfam" id="NF007739">
    <property type="entry name" value="PRK10419.1"/>
    <property type="match status" value="2"/>
</dbReference>
<evidence type="ECO:0000313" key="10">
    <source>
        <dbReference type="Proteomes" id="UP000193061"/>
    </source>
</evidence>
<keyword evidence="6 9" id="KW-0067">ATP-binding</keyword>
<accession>A0A1X6ZTU3</accession>
<keyword evidence="3" id="KW-0813">Transport</keyword>